<dbReference type="InterPro" id="IPR042100">
    <property type="entry name" value="Bug_dom1"/>
</dbReference>
<evidence type="ECO:0000313" key="2">
    <source>
        <dbReference type="EMBL" id="SNS43502.1"/>
    </source>
</evidence>
<dbReference type="Gene3D" id="3.40.190.10">
    <property type="entry name" value="Periplasmic binding protein-like II"/>
    <property type="match status" value="1"/>
</dbReference>
<gene>
    <name evidence="2" type="ORF">SAMN05421757_102130</name>
</gene>
<organism evidence="2 3">
    <name type="scientific">Tropicimonas sediminicola</name>
    <dbReference type="NCBI Taxonomy" id="1031541"/>
    <lineage>
        <taxon>Bacteria</taxon>
        <taxon>Pseudomonadati</taxon>
        <taxon>Pseudomonadota</taxon>
        <taxon>Alphaproteobacteria</taxon>
        <taxon>Rhodobacterales</taxon>
        <taxon>Roseobacteraceae</taxon>
        <taxon>Tropicimonas</taxon>
    </lineage>
</organism>
<dbReference type="PANTHER" id="PTHR42928:SF5">
    <property type="entry name" value="BLR1237 PROTEIN"/>
    <property type="match status" value="1"/>
</dbReference>
<comment type="similarity">
    <text evidence="1">Belongs to the UPF0065 (bug) family.</text>
</comment>
<dbReference type="AlphaFoldDB" id="A0A239EHX0"/>
<name>A0A239EHX0_9RHOB</name>
<dbReference type="Pfam" id="PF03401">
    <property type="entry name" value="TctC"/>
    <property type="match status" value="1"/>
</dbReference>
<dbReference type="PANTHER" id="PTHR42928">
    <property type="entry name" value="TRICARBOXYLATE-BINDING PROTEIN"/>
    <property type="match status" value="1"/>
</dbReference>
<keyword evidence="2" id="KW-0675">Receptor</keyword>
<dbReference type="InterPro" id="IPR005064">
    <property type="entry name" value="BUG"/>
</dbReference>
<evidence type="ECO:0000256" key="1">
    <source>
        <dbReference type="ARBA" id="ARBA00006987"/>
    </source>
</evidence>
<dbReference type="Proteomes" id="UP000198426">
    <property type="component" value="Unassembled WGS sequence"/>
</dbReference>
<sequence>MMVWQKFNVGNAAIAGGTAPVAGPDDTIGRPQHPTVLQAIRMSAAGLLCTGAALVPAGAAAAEDCSALAGETIRWVVPYSAGGGYDTYSRLIEPVLERHLGAEIAIVNMPGAGGMVGVKSIRAEEPDGKTLGFINASGLLVAQLSDQDGVPSVTEDFSVLARVTRDQNVWVVNSESDIRVDKTGAFLGGSEPLLFGVTGVGSGDWFTITIAKTLLKLNAEFLAGYDGSKEAVLGLVRGEFDIMDVSWGSAIAPIENGELKPVLQVTSAPISGHPALEGVPVIGGPDGAARRRAVATGDDPESTGGLMDALVEILEAGRTVVAPAGLPEVLRACLEDRLDLALNDPEFLAAAEKARRPLDVGRGQDAAERLAAAEALLPDLRALIEGAE</sequence>
<reference evidence="2 3" key="1">
    <citation type="submission" date="2017-06" db="EMBL/GenBank/DDBJ databases">
        <authorList>
            <person name="Kim H.J."/>
            <person name="Triplett B.A."/>
        </authorList>
    </citation>
    <scope>NUCLEOTIDE SEQUENCE [LARGE SCALE GENOMIC DNA]</scope>
    <source>
        <strain evidence="2 3">DSM 29339</strain>
    </source>
</reference>
<keyword evidence="3" id="KW-1185">Reference proteome</keyword>
<accession>A0A239EHX0</accession>
<evidence type="ECO:0000313" key="3">
    <source>
        <dbReference type="Proteomes" id="UP000198426"/>
    </source>
</evidence>
<protein>
    <submittedName>
        <fullName evidence="2">Tripartite-type tricarboxylate transporter, receptor component TctC</fullName>
    </submittedName>
</protein>
<dbReference type="Gene3D" id="3.40.190.150">
    <property type="entry name" value="Bordetella uptake gene, domain 1"/>
    <property type="match status" value="1"/>
</dbReference>
<dbReference type="EMBL" id="FZOY01000002">
    <property type="protein sequence ID" value="SNS43502.1"/>
    <property type="molecule type" value="Genomic_DNA"/>
</dbReference>
<proteinExistence type="inferred from homology"/>